<evidence type="ECO:0000256" key="2">
    <source>
        <dbReference type="ARBA" id="ARBA00022723"/>
    </source>
</evidence>
<dbReference type="InterPro" id="IPR013087">
    <property type="entry name" value="Znf_C2H2_type"/>
</dbReference>
<dbReference type="Gene3D" id="3.30.160.60">
    <property type="entry name" value="Classic Zinc Finger"/>
    <property type="match status" value="6"/>
</dbReference>
<evidence type="ECO:0000256" key="7">
    <source>
        <dbReference type="ARBA" id="ARBA00023242"/>
    </source>
</evidence>
<dbReference type="FunFam" id="3.30.160.60:FF:001049">
    <property type="entry name" value="zinc finger protein 319"/>
    <property type="match status" value="1"/>
</dbReference>
<dbReference type="PROSITE" id="PS00028">
    <property type="entry name" value="ZINC_FINGER_C2H2_1"/>
    <property type="match status" value="6"/>
</dbReference>
<organism evidence="11 12">
    <name type="scientific">Protopolystoma xenopodis</name>
    <dbReference type="NCBI Taxonomy" id="117903"/>
    <lineage>
        <taxon>Eukaryota</taxon>
        <taxon>Metazoa</taxon>
        <taxon>Spiralia</taxon>
        <taxon>Lophotrochozoa</taxon>
        <taxon>Platyhelminthes</taxon>
        <taxon>Monogenea</taxon>
        <taxon>Polyopisthocotylea</taxon>
        <taxon>Polystomatidea</taxon>
        <taxon>Polystomatidae</taxon>
        <taxon>Protopolystoma</taxon>
    </lineage>
</organism>
<feature type="compositionally biased region" description="Basic and acidic residues" evidence="9">
    <location>
        <begin position="148"/>
        <end position="158"/>
    </location>
</feature>
<dbReference type="PANTHER" id="PTHR16515:SF49">
    <property type="entry name" value="GASTRULA ZINC FINGER PROTEIN XLCGF49.1-LIKE-RELATED"/>
    <property type="match status" value="1"/>
</dbReference>
<dbReference type="Pfam" id="PF13894">
    <property type="entry name" value="zf-C2H2_4"/>
    <property type="match status" value="1"/>
</dbReference>
<dbReference type="OrthoDB" id="3437960at2759"/>
<dbReference type="SUPFAM" id="SSF57667">
    <property type="entry name" value="beta-beta-alpha zinc fingers"/>
    <property type="match status" value="4"/>
</dbReference>
<evidence type="ECO:0000256" key="1">
    <source>
        <dbReference type="ARBA" id="ARBA00004123"/>
    </source>
</evidence>
<feature type="domain" description="C2H2-type" evidence="10">
    <location>
        <begin position="227"/>
        <end position="254"/>
    </location>
</feature>
<dbReference type="Pfam" id="PF00096">
    <property type="entry name" value="zf-C2H2"/>
    <property type="match status" value="4"/>
</dbReference>
<feature type="region of interest" description="Disordered" evidence="9">
    <location>
        <begin position="463"/>
        <end position="498"/>
    </location>
</feature>
<evidence type="ECO:0000256" key="5">
    <source>
        <dbReference type="ARBA" id="ARBA00022833"/>
    </source>
</evidence>
<dbReference type="AlphaFoldDB" id="A0A3S5A4Z0"/>
<reference evidence="11" key="1">
    <citation type="submission" date="2018-11" db="EMBL/GenBank/DDBJ databases">
        <authorList>
            <consortium name="Pathogen Informatics"/>
        </authorList>
    </citation>
    <scope>NUCLEOTIDE SEQUENCE</scope>
</reference>
<evidence type="ECO:0000256" key="6">
    <source>
        <dbReference type="ARBA" id="ARBA00023125"/>
    </source>
</evidence>
<dbReference type="Proteomes" id="UP000784294">
    <property type="component" value="Unassembled WGS sequence"/>
</dbReference>
<feature type="domain" description="C2H2-type" evidence="10">
    <location>
        <begin position="283"/>
        <end position="310"/>
    </location>
</feature>
<dbReference type="GO" id="GO:0005634">
    <property type="term" value="C:nucleus"/>
    <property type="evidence" value="ECO:0007669"/>
    <property type="project" value="UniProtKB-SubCell"/>
</dbReference>
<keyword evidence="4 8" id="KW-0863">Zinc-finger</keyword>
<keyword evidence="2" id="KW-0479">Metal-binding</keyword>
<dbReference type="GO" id="GO:0008270">
    <property type="term" value="F:zinc ion binding"/>
    <property type="evidence" value="ECO:0007669"/>
    <property type="project" value="UniProtKB-KW"/>
</dbReference>
<dbReference type="PANTHER" id="PTHR16515">
    <property type="entry name" value="PR DOMAIN ZINC FINGER PROTEIN"/>
    <property type="match status" value="1"/>
</dbReference>
<feature type="domain" description="C2H2-type" evidence="10">
    <location>
        <begin position="199"/>
        <end position="226"/>
    </location>
</feature>
<feature type="region of interest" description="Disordered" evidence="9">
    <location>
        <begin position="381"/>
        <end position="400"/>
    </location>
</feature>
<proteinExistence type="predicted"/>
<dbReference type="FunFam" id="3.30.160.60:FF:000384">
    <property type="entry name" value="Zinc finger protein 550"/>
    <property type="match status" value="1"/>
</dbReference>
<evidence type="ECO:0000313" key="11">
    <source>
        <dbReference type="EMBL" id="VEL15093.1"/>
    </source>
</evidence>
<feature type="domain" description="C2H2-type" evidence="10">
    <location>
        <begin position="351"/>
        <end position="373"/>
    </location>
</feature>
<dbReference type="FunFam" id="3.30.160.60:FF:000446">
    <property type="entry name" value="Zinc finger protein"/>
    <property type="match status" value="2"/>
</dbReference>
<comment type="subcellular location">
    <subcellularLocation>
        <location evidence="1">Nucleus</location>
    </subcellularLocation>
</comment>
<evidence type="ECO:0000259" key="10">
    <source>
        <dbReference type="PROSITE" id="PS50157"/>
    </source>
</evidence>
<protein>
    <recommendedName>
        <fullName evidence="10">C2H2-type domain-containing protein</fullName>
    </recommendedName>
</protein>
<keyword evidence="12" id="KW-1185">Reference proteome</keyword>
<keyword evidence="5" id="KW-0862">Zinc</keyword>
<evidence type="ECO:0000313" key="12">
    <source>
        <dbReference type="Proteomes" id="UP000784294"/>
    </source>
</evidence>
<evidence type="ECO:0000256" key="8">
    <source>
        <dbReference type="PROSITE-ProRule" id="PRU00042"/>
    </source>
</evidence>
<comment type="caution">
    <text evidence="11">The sequence shown here is derived from an EMBL/GenBank/DDBJ whole genome shotgun (WGS) entry which is preliminary data.</text>
</comment>
<dbReference type="EMBL" id="CAAALY010023418">
    <property type="protein sequence ID" value="VEL15093.1"/>
    <property type="molecule type" value="Genomic_DNA"/>
</dbReference>
<gene>
    <name evidence="11" type="ORF">PXEA_LOCUS8533</name>
</gene>
<feature type="region of interest" description="Disordered" evidence="9">
    <location>
        <begin position="136"/>
        <end position="166"/>
    </location>
</feature>
<name>A0A3S5A4Z0_9PLAT</name>
<evidence type="ECO:0000256" key="9">
    <source>
        <dbReference type="SAM" id="MobiDB-lite"/>
    </source>
</evidence>
<keyword evidence="6" id="KW-0238">DNA-binding</keyword>
<dbReference type="Pfam" id="PF13912">
    <property type="entry name" value="zf-C2H2_6"/>
    <property type="match status" value="1"/>
</dbReference>
<dbReference type="SMART" id="SM00355">
    <property type="entry name" value="ZnF_C2H2"/>
    <property type="match status" value="6"/>
</dbReference>
<feature type="domain" description="C2H2-type" evidence="10">
    <location>
        <begin position="311"/>
        <end position="338"/>
    </location>
</feature>
<dbReference type="PROSITE" id="PS50157">
    <property type="entry name" value="ZINC_FINGER_C2H2_2"/>
    <property type="match status" value="6"/>
</dbReference>
<keyword evidence="3" id="KW-0677">Repeat</keyword>
<evidence type="ECO:0000256" key="4">
    <source>
        <dbReference type="ARBA" id="ARBA00022771"/>
    </source>
</evidence>
<feature type="domain" description="C2H2-type" evidence="10">
    <location>
        <begin position="255"/>
        <end position="282"/>
    </location>
</feature>
<dbReference type="GO" id="GO:0010468">
    <property type="term" value="P:regulation of gene expression"/>
    <property type="evidence" value="ECO:0007669"/>
    <property type="project" value="TreeGrafter"/>
</dbReference>
<dbReference type="InterPro" id="IPR050331">
    <property type="entry name" value="Zinc_finger"/>
</dbReference>
<keyword evidence="7" id="KW-0539">Nucleus</keyword>
<evidence type="ECO:0000256" key="3">
    <source>
        <dbReference type="ARBA" id="ARBA00022737"/>
    </source>
</evidence>
<accession>A0A3S5A4Z0</accession>
<dbReference type="InterPro" id="IPR036236">
    <property type="entry name" value="Znf_C2H2_sf"/>
</dbReference>
<dbReference type="GO" id="GO:0003677">
    <property type="term" value="F:DNA binding"/>
    <property type="evidence" value="ECO:0007669"/>
    <property type="project" value="UniProtKB-KW"/>
</dbReference>
<sequence length="752" mass="83034">MHAFSSTPSANYSARPLELSNASPIIKNGVTPHLNRTNSNIAFGDRENHMTIKHKRAVKSRRDGVLANTPIAVQARLVYDTIESAQSIQENTPVPKQMVTLAKGNNNLDINKHIYTIESCIENHLEVCQGKNMEENQEASRSVLHIRQSREDENKYEGNEDEREGDQEYLVDVEKEDKLGEMILPGSGEVTRRRQRRMHPCEYCDKQFDRPSLLKRHTLTHTGERPFECKFCGKGFSTRSGVNTHERTHTGQRPYLCRICGRRFAAGSNLIFHKYTHTNTRRHACLHCPKAFVTPGDLRKHEYIHTGAWPFRCGVCERGFATERNLKSHEITHTGEHLLQAPQNAAGQKPFVCPVCLKGYAQESSMKTHLRIHQRTSLASPVINSPENKSQSEEALELLSSANSPNSLECTKQLSTWPSNPNSFSTLPDLICEAPPTPHINTSYSYLDPSRVLNHEVSAFSTYQPTTDGQQTSPSRHQLGSKEQSIGPQTPNSPESILSPSEIASLTQNAITRTNWEAAVWIYSRYRAYYNIYMRELLRPSSIEVPAVGGYMVPPMTNALSTHVPVTESSSNIPPAQGYGLTGLSSSFSCASLAAPATSNHLMSVARPAICSLAGSPSSVITGPTGPGMTAQDIIDISSNYSLNYFQQLAQTSMQTPSQSIPDQPFIALQNASVLGLHSLSYPALNTVTHESSNAMPSTGISDLPSESSELFSGKTILNILSDEVIFSRGFPSDKPVRISSASTRSQSEKVV</sequence>